<proteinExistence type="predicted"/>
<name>A0A7X3JYW3_9BACL</name>
<dbReference type="EMBL" id="RHLK01000003">
    <property type="protein sequence ID" value="MVO99330.1"/>
    <property type="molecule type" value="Genomic_DNA"/>
</dbReference>
<dbReference type="Proteomes" id="UP000490800">
    <property type="component" value="Unassembled WGS sequence"/>
</dbReference>
<sequence length="610" mass="66532">MKSPWKSTATTVVLTAALLASATPALAAADPKSAVVKPAVQAPLSYTLTQDLQVEIKTVVNEKTPDGTRLGAVVRIKNTGAKLVRVPEYEVRLKTKDGVEYKLQPSLGSPKSIQPKSQAELSYLTTVDSAGGVELGELTWVDIDVYVYPKKETPKLSIPITEVAWSGTDNAEIPSASVKKWGESFAIPSLDTPLEFKLSNISRNYEGNKASSIVQVLLTNPSKKREKLPDIVLEGKSGLKTYDSALVESGVALEPGEQKYVHFVIPTELNTELDAFNIVTTEKYINDQKEPVTYRVGRVHVLLPDKQSDALLIQGKYAFGEAMKMDPLNNLIHPDMSVSLVELHMEENEGDGFNTAIAKFRLTNKSSRPLGVPSFATDLVSSDGYTYSGSRQGQTSIRVLPNASYIVSYSYVLPASETGEELKLALYEAQGSASPEAKTPASAGGPDKDGKDASASDAAAGASLKGAVSFKSLLTAYKVDVQPQPESKDLFALYPLNVKVNLWDISAIYNLQQGYNYRLKLMLDIKQEKDVLIDRTFSQLQFDMYDSGGTLISSISHPFFGQNKLQNGTNILNFSPNTEELGYPITIKVYEAFENDKGETVKRLLGSFKQ</sequence>
<evidence type="ECO:0000313" key="4">
    <source>
        <dbReference type="Proteomes" id="UP000490800"/>
    </source>
</evidence>
<reference evidence="3 4" key="1">
    <citation type="journal article" date="2019" name="Microorganisms">
        <title>Paenibacillus lutrae sp. nov., A Chitinolytic Species Isolated from A River Otter in Castril Natural Park, Granada, Spain.</title>
        <authorList>
            <person name="Rodriguez M."/>
            <person name="Reina J.C."/>
            <person name="Bejar V."/>
            <person name="Llamas I."/>
        </authorList>
    </citation>
    <scope>NUCLEOTIDE SEQUENCE [LARGE SCALE GENOMIC DNA]</scope>
    <source>
        <strain evidence="3 4">N10</strain>
    </source>
</reference>
<evidence type="ECO:0008006" key="5">
    <source>
        <dbReference type="Google" id="ProtNLM"/>
    </source>
</evidence>
<dbReference type="OrthoDB" id="2545931at2"/>
<evidence type="ECO:0000256" key="1">
    <source>
        <dbReference type="SAM" id="MobiDB-lite"/>
    </source>
</evidence>
<comment type="caution">
    <text evidence="3">The sequence shown here is derived from an EMBL/GenBank/DDBJ whole genome shotgun (WGS) entry which is preliminary data.</text>
</comment>
<accession>A0A7X3JYW3</accession>
<protein>
    <recommendedName>
        <fullName evidence="5">DUF4352 domain-containing protein</fullName>
    </recommendedName>
</protein>
<keyword evidence="4" id="KW-1185">Reference proteome</keyword>
<feature type="region of interest" description="Disordered" evidence="1">
    <location>
        <begin position="435"/>
        <end position="456"/>
    </location>
</feature>
<evidence type="ECO:0000313" key="3">
    <source>
        <dbReference type="EMBL" id="MVO99330.1"/>
    </source>
</evidence>
<organism evidence="3 4">
    <name type="scientific">Paenibacillus lutrae</name>
    <dbReference type="NCBI Taxonomy" id="2078573"/>
    <lineage>
        <taxon>Bacteria</taxon>
        <taxon>Bacillati</taxon>
        <taxon>Bacillota</taxon>
        <taxon>Bacilli</taxon>
        <taxon>Bacillales</taxon>
        <taxon>Paenibacillaceae</taxon>
        <taxon>Paenibacillus</taxon>
    </lineage>
</organism>
<feature type="signal peptide" evidence="2">
    <location>
        <begin position="1"/>
        <end position="27"/>
    </location>
</feature>
<dbReference type="RefSeq" id="WP_157334270.1">
    <property type="nucleotide sequence ID" value="NZ_RHLK01000003.1"/>
</dbReference>
<dbReference type="AlphaFoldDB" id="A0A7X3JYW3"/>
<feature type="chain" id="PRO_5030893766" description="DUF4352 domain-containing protein" evidence="2">
    <location>
        <begin position="28"/>
        <end position="610"/>
    </location>
</feature>
<keyword evidence="2" id="KW-0732">Signal</keyword>
<gene>
    <name evidence="3" type="ORF">EDM21_07285</name>
</gene>
<evidence type="ECO:0000256" key="2">
    <source>
        <dbReference type="SAM" id="SignalP"/>
    </source>
</evidence>